<feature type="compositionally biased region" description="Basic and acidic residues" evidence="10">
    <location>
        <begin position="1508"/>
        <end position="1519"/>
    </location>
</feature>
<evidence type="ECO:0000256" key="1">
    <source>
        <dbReference type="ARBA" id="ARBA00004123"/>
    </source>
</evidence>
<dbReference type="PROSITE" id="PS50016">
    <property type="entry name" value="ZF_PHD_2"/>
    <property type="match status" value="1"/>
</dbReference>
<evidence type="ECO:0000256" key="10">
    <source>
        <dbReference type="SAM" id="MobiDB-lite"/>
    </source>
</evidence>
<dbReference type="GO" id="GO:0006351">
    <property type="term" value="P:DNA-templated transcription"/>
    <property type="evidence" value="ECO:0007669"/>
    <property type="project" value="InterPro"/>
</dbReference>
<feature type="compositionally biased region" description="Pro residues" evidence="10">
    <location>
        <begin position="1731"/>
        <end position="1746"/>
    </location>
</feature>
<evidence type="ECO:0000256" key="2">
    <source>
        <dbReference type="ARBA" id="ARBA00022723"/>
    </source>
</evidence>
<feature type="region of interest" description="Disordered" evidence="10">
    <location>
        <begin position="2191"/>
        <end position="2261"/>
    </location>
</feature>
<feature type="region of interest" description="Disordered" evidence="10">
    <location>
        <begin position="1827"/>
        <end position="1866"/>
    </location>
</feature>
<feature type="compositionally biased region" description="Basic and acidic residues" evidence="10">
    <location>
        <begin position="1133"/>
        <end position="1153"/>
    </location>
</feature>
<evidence type="ECO:0000256" key="5">
    <source>
        <dbReference type="ARBA" id="ARBA00023015"/>
    </source>
</evidence>
<feature type="domain" description="TFIIS central" evidence="12">
    <location>
        <begin position="1191"/>
        <end position="1311"/>
    </location>
</feature>
<dbReference type="Pfam" id="PF07744">
    <property type="entry name" value="SPOC"/>
    <property type="match status" value="1"/>
</dbReference>
<feature type="compositionally biased region" description="Gly residues" evidence="10">
    <location>
        <begin position="2112"/>
        <end position="2126"/>
    </location>
</feature>
<feature type="compositionally biased region" description="Low complexity" evidence="10">
    <location>
        <begin position="1683"/>
        <end position="1695"/>
    </location>
</feature>
<feature type="region of interest" description="Disordered" evidence="10">
    <location>
        <begin position="1133"/>
        <end position="1190"/>
    </location>
</feature>
<feature type="compositionally biased region" description="Polar residues" evidence="10">
    <location>
        <begin position="519"/>
        <end position="528"/>
    </location>
</feature>
<organism evidence="13">
    <name type="scientific">Panstrongylus lignarius</name>
    <dbReference type="NCBI Taxonomy" id="156445"/>
    <lineage>
        <taxon>Eukaryota</taxon>
        <taxon>Metazoa</taxon>
        <taxon>Ecdysozoa</taxon>
        <taxon>Arthropoda</taxon>
        <taxon>Hexapoda</taxon>
        <taxon>Insecta</taxon>
        <taxon>Pterygota</taxon>
        <taxon>Neoptera</taxon>
        <taxon>Paraneoptera</taxon>
        <taxon>Hemiptera</taxon>
        <taxon>Heteroptera</taxon>
        <taxon>Panheteroptera</taxon>
        <taxon>Cimicomorpha</taxon>
        <taxon>Reduviidae</taxon>
        <taxon>Triatominae</taxon>
        <taxon>Panstrongylus</taxon>
    </lineage>
</organism>
<dbReference type="InterPro" id="IPR012921">
    <property type="entry name" value="SPOC_C"/>
</dbReference>
<evidence type="ECO:0000259" key="12">
    <source>
        <dbReference type="PROSITE" id="PS51321"/>
    </source>
</evidence>
<dbReference type="PANTHER" id="PTHR11477:SF51">
    <property type="entry name" value="PROTEIN PARTNER OF SNF, ISOFORM B"/>
    <property type="match status" value="1"/>
</dbReference>
<evidence type="ECO:0000256" key="4">
    <source>
        <dbReference type="ARBA" id="ARBA00022833"/>
    </source>
</evidence>
<feature type="coiled-coil region" evidence="9">
    <location>
        <begin position="1776"/>
        <end position="1803"/>
    </location>
</feature>
<dbReference type="SUPFAM" id="SSF46942">
    <property type="entry name" value="Elongation factor TFIIS domain 2"/>
    <property type="match status" value="1"/>
</dbReference>
<feature type="compositionally biased region" description="Basic residues" evidence="10">
    <location>
        <begin position="1389"/>
        <end position="1420"/>
    </location>
</feature>
<dbReference type="SUPFAM" id="SSF160481">
    <property type="entry name" value="BRK domain-like"/>
    <property type="match status" value="1"/>
</dbReference>
<protein>
    <submittedName>
        <fullName evidence="13">Putative transcription factor s-ii</fullName>
    </submittedName>
</protein>
<keyword evidence="3 8" id="KW-0863">Zinc-finger</keyword>
<keyword evidence="5" id="KW-0805">Transcription regulation</keyword>
<evidence type="ECO:0000256" key="9">
    <source>
        <dbReference type="SAM" id="Coils"/>
    </source>
</evidence>
<feature type="compositionally biased region" description="Basic and acidic residues" evidence="10">
    <location>
        <begin position="2075"/>
        <end position="2087"/>
    </location>
</feature>
<dbReference type="InterPro" id="IPR019787">
    <property type="entry name" value="Znf_PHD-finger"/>
</dbReference>
<keyword evidence="9" id="KW-0175">Coiled coil</keyword>
<dbReference type="InterPro" id="IPR037259">
    <property type="entry name" value="BRK_sf"/>
</dbReference>
<dbReference type="Gene3D" id="1.10.472.30">
    <property type="entry name" value="Transcription elongation factor S-II, central domain"/>
    <property type="match status" value="1"/>
</dbReference>
<dbReference type="GO" id="GO:0005634">
    <property type="term" value="C:nucleus"/>
    <property type="evidence" value="ECO:0007669"/>
    <property type="project" value="UniProtKB-SubCell"/>
</dbReference>
<feature type="compositionally biased region" description="Gly residues" evidence="10">
    <location>
        <begin position="2139"/>
        <end position="2151"/>
    </location>
</feature>
<reference evidence="13" key="1">
    <citation type="journal article" date="2018" name="PLoS Negl. Trop. Dis.">
        <title>An insight into the salivary gland and fat body transcriptome of Panstrongylus lignarius (Hemiptera: Heteroptera), the main vector of Chagas disease in Peru.</title>
        <authorList>
            <person name="Nevoa J.C."/>
            <person name="Mendes M.T."/>
            <person name="da Silva M.V."/>
            <person name="Soares S.C."/>
            <person name="Oliveira C.J.F."/>
            <person name="Ribeiro J.M.C."/>
        </authorList>
    </citation>
    <scope>NUCLEOTIDE SEQUENCE</scope>
</reference>
<feature type="compositionally biased region" description="Pro residues" evidence="10">
    <location>
        <begin position="1993"/>
        <end position="2071"/>
    </location>
</feature>
<feature type="compositionally biased region" description="Basic and acidic residues" evidence="10">
    <location>
        <begin position="787"/>
        <end position="803"/>
    </location>
</feature>
<name>A0A224X4Q4_9HEMI</name>
<feature type="compositionally biased region" description="Low complexity" evidence="10">
    <location>
        <begin position="259"/>
        <end position="285"/>
    </location>
</feature>
<dbReference type="Gene3D" id="3.30.40.10">
    <property type="entry name" value="Zinc/RING finger domain, C3HC4 (zinc finger)"/>
    <property type="match status" value="1"/>
</dbReference>
<sequence>MSSTFVADSKEDKDDSLIIIVNADGTLTVDPETLQKLIANQHGGNVSVVRVDGEGGASTEDQSDGNDDASHINLTVEGFFSQQTQEQQSSQMLQDINQEPDGAGGDVVVDPFSQMEPEHLARLESALQSEQAKEILGTNLGDNLTEMLDILEGNDEPSTSSTTEVTSQQQLSLQRLSLQEQEITPSEQHVIHNDHSYTATTIAPPHQPPPSYHTATAGITTGQTLSIGRPLTRGGRGRNRGTGRVLTRGGSAPRTVSIQSSVVQHQSQQQQQQSLPPTPQQQQQQLQHHTMVTTVSTTKPVTTKNYIVSQGGRLITQTAGEAKVIQKKLETPVKTPVTGATARVATIAGPTTVSGSNAVIVRTTPLGSQKKQIISRGRGGRSRGGRRTITVSRGKGIPLGTSEQDLERDKKLDEELAMTLKAVEATPPSELIALGPKKKVSTVFIKKVIPKSQVEHSDTSKLQQNLQHTIQPSAQVTALVKSPKAKEIKIVQDAMKSTLKTGANETPTQQTVAIVRSVTTPNGSSHPSIKSPPITPVTKPSPSDGTISEENKKKKGERNSGGGGSSGSGSGKSAPPVVLGPELFSTPDIIRRVSTEKEASSPTKEGPKVQVQPLHPPIIPAKCGDNAENLIDMNNESAKEDSRFLTESLLLDDLTCDSVAQMKNTDNQIEQTLERMELGGNSTVTTTTITTTLPQQKVPKPSTPQSPTNPILQQAPFIRKLPPIELPATRSATKKAAAASLAATTTNTNTPTTATIPKSETPSIIITPKDKKPAAIVKEKRLSSDNRKSIIEKKQMGNIHKDSDVDDEEIDSDDESWNSEDDPDRLWCICKKPHNNRFMICCDGCEEWFHGKCVGITKSLGQQMEQQGVEWSCPNCVEAKNQNKFTPPKVVQETPRPISIVARTPGGQHTISSLECIVCKKPAKVQSNYCSDVCIKKHTLTMLATLKRETEGLNTATRVVVYEKKTGRLLTGEKAPTVQGLAEWLMSHPTFEVVRPSILPVNKYYIKAKDPPNKPNIEKPAPMKQTVLTSKITGAGVKTVSYAVKPAVTQKQTIQQTGQIQQKIVIQQVAVKDEEKPVRRLSKTNQQVIPLNQTVLSPTQEKNKSFFKEEKVRTLLKEEKVIKSMKDVNKPVNKEEKVTAETIKPKKERKSRDSTSGSESAKGITNNSALNQSKLQEEVPATSAKPQPEPIRANVKRTLQELLNQRIKADPELNNTNEDVKELVQSIEEELFNLFKDTGTKYKSKYRSLVFNIKDPKNLTLYRKIVDKAISPSQLVRLSPEELANQELAQWREKEAKHQIEIIKKNELDLIHQAKTVVLKSRKGEEVIESKNHEANITELESALNRTADDEDVYEKAPSVVTDTKKEEEEAILEKLKKELREKRDERKKEKRRDKKKDEKKRRSRSHHRSRSRSRHHRDKSRSDKKGSERRHSSERKHSSDRKHSSERRKSSERKHSEERKSSIDIGLAPENSFVKDEIKEETIKQESIDEPLTPPPPTTSTITNLKAPKEEDLSDREPSSTVTIQTPPPPEEKPAVWTGVLNMSEVTKLYTSAYEVSGSCEDLGSELSSQLDCVGRIQPDSVWDYVSRMKKAGTKDIVVIRFQADSEEEKMSYLSLYSYLNSRNRMAVIGQISRTVKDFYVLPLASHSPIPQILLPLDGPGFDDYRPHLLLGIIIRNRRGPTTSISSSSVLSSTRSRKTVEVVKTTTSKTNERSYTPPLPTDGSTTPPLSSKPPAIPRGLTPPLPDPEEEPYSPGEDDPYSPEDTMTEAIIVKPNPDIQRNLDEVNRMIEEKRQQIESMVSAVVHPTSAPIPPSVPPLIASTVTTVASSTNDTRNNYKTAGDDEEEAYSPSSSFTPPPASESIPFFDSKALPDIKLPSNLHEILASIKGQNTDSNSGVKSDPIVQAYANSQYTAEEDDDYSRSSSTSLADNKSDVSQEKQPRRDPRQSRLREMDKQQHKTSLSQLSDADLIRKAAEMERPVRPVVPATIPVSLPPAMPTALPPNIPPTMPPTLPPPQVPKVMPPTPLPPLPTPDPNYFPYPPPLPPPPYPQQVYPKPPPPIMPPHPLPPPPKKRKDDYEDRRDGPPQHRRKWDHRDNMGHNMNRGRHHRGGGGGNAGGHRPGFRGGNFDSSTPRMFRGGRGGNGGGGSGGYIRMRGGTGNMYRGADSEYVPPHRVVSEWDEEIRNFEQRKAREFNRGDDNRDFGDRDNFEQRKGSRDFNRDDNRDFGDRDRRDRKRRASRSPSRHKSGRHRMRRASSGSS</sequence>
<feature type="compositionally biased region" description="Basic and acidic residues" evidence="10">
    <location>
        <begin position="1421"/>
        <end position="1463"/>
    </location>
</feature>
<keyword evidence="2" id="KW-0479">Metal-binding</keyword>
<comment type="subcellular location">
    <subcellularLocation>
        <location evidence="1">Nucleus</location>
    </subcellularLocation>
</comment>
<feature type="compositionally biased region" description="Basic and acidic residues" evidence="10">
    <location>
        <begin position="1932"/>
        <end position="1958"/>
    </location>
</feature>
<dbReference type="SUPFAM" id="SSF57903">
    <property type="entry name" value="FYVE/PHD zinc finger"/>
    <property type="match status" value="1"/>
</dbReference>
<dbReference type="SMART" id="SM00510">
    <property type="entry name" value="TFS2M"/>
    <property type="match status" value="1"/>
</dbReference>
<feature type="compositionally biased region" description="Acidic residues" evidence="10">
    <location>
        <begin position="1747"/>
        <end position="1762"/>
    </location>
</feature>
<feature type="compositionally biased region" description="Basic and acidic residues" evidence="10">
    <location>
        <begin position="2191"/>
        <end position="2232"/>
    </location>
</feature>
<dbReference type="InterPro" id="IPR003618">
    <property type="entry name" value="TFIIS_cen_dom"/>
</dbReference>
<dbReference type="PROSITE" id="PS01359">
    <property type="entry name" value="ZF_PHD_1"/>
    <property type="match status" value="1"/>
</dbReference>
<evidence type="ECO:0000313" key="13">
    <source>
        <dbReference type="EMBL" id="JAW07476.1"/>
    </source>
</evidence>
<dbReference type="CDD" id="cd15552">
    <property type="entry name" value="PHD_PHF3_like"/>
    <property type="match status" value="1"/>
</dbReference>
<dbReference type="PANTHER" id="PTHR11477">
    <property type="entry name" value="TRANSCRIPTION FACTOR S-II ZINC FINGER DOMAIN-CONTAINING PROTEIN"/>
    <property type="match status" value="1"/>
</dbReference>
<feature type="region of interest" description="Disordered" evidence="10">
    <location>
        <begin position="375"/>
        <end position="401"/>
    </location>
</feature>
<dbReference type="InterPro" id="IPR013083">
    <property type="entry name" value="Znf_RING/FYVE/PHD"/>
</dbReference>
<dbReference type="SMART" id="SM00249">
    <property type="entry name" value="PHD"/>
    <property type="match status" value="1"/>
</dbReference>
<dbReference type="InterPro" id="IPR006576">
    <property type="entry name" value="BRK_domain"/>
</dbReference>
<dbReference type="PROSITE" id="PS51321">
    <property type="entry name" value="TFIIS_CENTRAL"/>
    <property type="match status" value="1"/>
</dbReference>
<dbReference type="EMBL" id="GFTR01008950">
    <property type="protein sequence ID" value="JAW07476.1"/>
    <property type="molecule type" value="Transcribed_RNA"/>
</dbReference>
<dbReference type="InterPro" id="IPR036575">
    <property type="entry name" value="TFIIS_cen_dom_sf"/>
</dbReference>
<feature type="region of interest" description="Disordered" evidence="10">
    <location>
        <begin position="787"/>
        <end position="819"/>
    </location>
</feature>
<dbReference type="InterPro" id="IPR011011">
    <property type="entry name" value="Znf_FYVE_PHD"/>
</dbReference>
<keyword evidence="7" id="KW-0539">Nucleus</keyword>
<dbReference type="CDD" id="cd21541">
    <property type="entry name" value="SPOC_PHF3-like"/>
    <property type="match status" value="1"/>
</dbReference>
<keyword evidence="6" id="KW-0804">Transcription</keyword>
<dbReference type="SMART" id="SM00592">
    <property type="entry name" value="BRK"/>
    <property type="match status" value="1"/>
</dbReference>
<dbReference type="Pfam" id="PF07500">
    <property type="entry name" value="TFIIS_M"/>
    <property type="match status" value="1"/>
</dbReference>
<feature type="compositionally biased region" description="Gly residues" evidence="10">
    <location>
        <begin position="559"/>
        <end position="570"/>
    </location>
</feature>
<proteinExistence type="predicted"/>
<feature type="compositionally biased region" description="Basic and acidic residues" evidence="10">
    <location>
        <begin position="1970"/>
        <end position="1982"/>
    </location>
</feature>
<evidence type="ECO:0000259" key="11">
    <source>
        <dbReference type="PROSITE" id="PS50016"/>
    </source>
</evidence>
<evidence type="ECO:0000256" key="8">
    <source>
        <dbReference type="PROSITE-ProRule" id="PRU00146"/>
    </source>
</evidence>
<feature type="compositionally biased region" description="Basic and acidic residues" evidence="10">
    <location>
        <begin position="1474"/>
        <end position="1488"/>
    </location>
</feature>
<dbReference type="Pfam" id="PF00628">
    <property type="entry name" value="PHD"/>
    <property type="match status" value="1"/>
</dbReference>
<dbReference type="Pfam" id="PF07533">
    <property type="entry name" value="BRK"/>
    <property type="match status" value="1"/>
</dbReference>
<feature type="region of interest" description="Disordered" evidence="10">
    <location>
        <begin position="519"/>
        <end position="615"/>
    </location>
</feature>
<feature type="compositionally biased region" description="Basic and acidic residues" evidence="10">
    <location>
        <begin position="589"/>
        <end position="599"/>
    </location>
</feature>
<feature type="region of interest" description="Disordered" evidence="10">
    <location>
        <begin position="1348"/>
        <end position="1536"/>
    </location>
</feature>
<dbReference type="GO" id="GO:0008270">
    <property type="term" value="F:zinc ion binding"/>
    <property type="evidence" value="ECO:0007669"/>
    <property type="project" value="UniProtKB-KW"/>
</dbReference>
<feature type="compositionally biased region" description="Polar residues" evidence="10">
    <location>
        <begin position="1154"/>
        <end position="1174"/>
    </location>
</feature>
<dbReference type="InterPro" id="IPR001965">
    <property type="entry name" value="Znf_PHD"/>
</dbReference>
<feature type="compositionally biased region" description="Basic and acidic residues" evidence="10">
    <location>
        <begin position="1363"/>
        <end position="1388"/>
    </location>
</feature>
<feature type="compositionally biased region" description="Acidic residues" evidence="10">
    <location>
        <begin position="804"/>
        <end position="819"/>
    </location>
</feature>
<keyword evidence="4" id="KW-0862">Zinc</keyword>
<evidence type="ECO:0000256" key="3">
    <source>
        <dbReference type="ARBA" id="ARBA00022771"/>
    </source>
</evidence>
<feature type="region of interest" description="Disordered" evidence="10">
    <location>
        <begin position="1909"/>
        <end position="2175"/>
    </location>
</feature>
<feature type="domain" description="PHD-type" evidence="11">
    <location>
        <begin position="825"/>
        <end position="879"/>
    </location>
</feature>
<feature type="compositionally biased region" description="Basic residues" evidence="10">
    <location>
        <begin position="2233"/>
        <end position="2255"/>
    </location>
</feature>
<dbReference type="Gene3D" id="3.40.5.120">
    <property type="match status" value="1"/>
</dbReference>
<accession>A0A224X4Q4</accession>
<evidence type="ECO:0000256" key="7">
    <source>
        <dbReference type="ARBA" id="ARBA00023242"/>
    </source>
</evidence>
<dbReference type="InterPro" id="IPR019786">
    <property type="entry name" value="Zinc_finger_PHD-type_CS"/>
</dbReference>
<evidence type="ECO:0000256" key="6">
    <source>
        <dbReference type="ARBA" id="ARBA00023163"/>
    </source>
</evidence>
<feature type="region of interest" description="Disordered" evidence="10">
    <location>
        <begin position="1683"/>
        <end position="1764"/>
    </location>
</feature>
<feature type="region of interest" description="Disordered" evidence="10">
    <location>
        <begin position="225"/>
        <end position="285"/>
    </location>
</feature>